<evidence type="ECO:0000259" key="3">
    <source>
        <dbReference type="SMART" id="SM00822"/>
    </source>
</evidence>
<dbReference type="SMART" id="SM00822">
    <property type="entry name" value="PKS_KR"/>
    <property type="match status" value="1"/>
</dbReference>
<sequence length="308" mass="33787">MALATSTVFPGFAFTKTIHHAPYPAISPLRPELSQAGRTVLITGGSTGIGFAIAKAYAQAGAERIIILGRRKELVQSAIAQLGSEYPGVHLTGRVCDVTNLAAVGELWISFEKDRVFIDVLVLNAAKVSPAEPLLALGRDTVLDDFNMNVRAHMDFAERLCKQPGDKTRAKALVNVSTQAIHDFNIAGKLPNYTLTKNAGTLLVQMIAKDVSSLDLQVVSFHPGGIFTEGAQSGGWKKDDFPWDDENLPGQFAVWAASPEARFLHGRFVWAGWDVNELQEGELRERIDQDEYFLRVGVVGIQEWEKRN</sequence>
<organism evidence="4 5">
    <name type="scientific">Dactylonectria estremocensis</name>
    <dbReference type="NCBI Taxonomy" id="1079267"/>
    <lineage>
        <taxon>Eukaryota</taxon>
        <taxon>Fungi</taxon>
        <taxon>Dikarya</taxon>
        <taxon>Ascomycota</taxon>
        <taxon>Pezizomycotina</taxon>
        <taxon>Sordariomycetes</taxon>
        <taxon>Hypocreomycetidae</taxon>
        <taxon>Hypocreales</taxon>
        <taxon>Nectriaceae</taxon>
        <taxon>Dactylonectria</taxon>
    </lineage>
</organism>
<dbReference type="SUPFAM" id="SSF51735">
    <property type="entry name" value="NAD(P)-binding Rossmann-fold domains"/>
    <property type="match status" value="1"/>
</dbReference>
<dbReference type="PRINTS" id="PR00081">
    <property type="entry name" value="GDHRDH"/>
</dbReference>
<dbReference type="InterPro" id="IPR036291">
    <property type="entry name" value="NAD(P)-bd_dom_sf"/>
</dbReference>
<evidence type="ECO:0000256" key="1">
    <source>
        <dbReference type="ARBA" id="ARBA00006484"/>
    </source>
</evidence>
<evidence type="ECO:0000313" key="5">
    <source>
        <dbReference type="Proteomes" id="UP000717696"/>
    </source>
</evidence>
<proteinExistence type="inferred from homology"/>
<dbReference type="InterPro" id="IPR057326">
    <property type="entry name" value="KR_dom"/>
</dbReference>
<feature type="domain" description="Ketoreductase" evidence="3">
    <location>
        <begin position="38"/>
        <end position="184"/>
    </location>
</feature>
<reference evidence="4" key="1">
    <citation type="journal article" date="2021" name="Nat. Commun.">
        <title>Genetic determinants of endophytism in the Arabidopsis root mycobiome.</title>
        <authorList>
            <person name="Mesny F."/>
            <person name="Miyauchi S."/>
            <person name="Thiergart T."/>
            <person name="Pickel B."/>
            <person name="Atanasova L."/>
            <person name="Karlsson M."/>
            <person name="Huettel B."/>
            <person name="Barry K.W."/>
            <person name="Haridas S."/>
            <person name="Chen C."/>
            <person name="Bauer D."/>
            <person name="Andreopoulos W."/>
            <person name="Pangilinan J."/>
            <person name="LaButti K."/>
            <person name="Riley R."/>
            <person name="Lipzen A."/>
            <person name="Clum A."/>
            <person name="Drula E."/>
            <person name="Henrissat B."/>
            <person name="Kohler A."/>
            <person name="Grigoriev I.V."/>
            <person name="Martin F.M."/>
            <person name="Hacquard S."/>
        </authorList>
    </citation>
    <scope>NUCLEOTIDE SEQUENCE</scope>
    <source>
        <strain evidence="4">MPI-CAGE-AT-0021</strain>
    </source>
</reference>
<evidence type="ECO:0000313" key="4">
    <source>
        <dbReference type="EMBL" id="KAH7121904.1"/>
    </source>
</evidence>
<comment type="caution">
    <text evidence="4">The sequence shown here is derived from an EMBL/GenBank/DDBJ whole genome shotgun (WGS) entry which is preliminary data.</text>
</comment>
<dbReference type="GO" id="GO:0016491">
    <property type="term" value="F:oxidoreductase activity"/>
    <property type="evidence" value="ECO:0007669"/>
    <property type="project" value="UniProtKB-KW"/>
</dbReference>
<accession>A0A9P9DN32</accession>
<dbReference type="Proteomes" id="UP000717696">
    <property type="component" value="Unassembled WGS sequence"/>
</dbReference>
<dbReference type="PANTHER" id="PTHR43669:SF3">
    <property type="entry name" value="ALCOHOL DEHYDROGENASE, PUTATIVE (AFU_ORTHOLOGUE AFUA_3G03445)-RELATED"/>
    <property type="match status" value="1"/>
</dbReference>
<dbReference type="PANTHER" id="PTHR43669">
    <property type="entry name" value="5-KETO-D-GLUCONATE 5-REDUCTASE"/>
    <property type="match status" value="1"/>
</dbReference>
<dbReference type="AlphaFoldDB" id="A0A9P9DN32"/>
<comment type="similarity">
    <text evidence="1">Belongs to the short-chain dehydrogenases/reductases (SDR) family.</text>
</comment>
<gene>
    <name evidence="4" type="ORF">B0J13DRAFT_567437</name>
</gene>
<name>A0A9P9DN32_9HYPO</name>
<keyword evidence="2" id="KW-0560">Oxidoreductase</keyword>
<dbReference type="Gene3D" id="3.40.50.720">
    <property type="entry name" value="NAD(P)-binding Rossmann-like Domain"/>
    <property type="match status" value="1"/>
</dbReference>
<dbReference type="CDD" id="cd05233">
    <property type="entry name" value="SDR_c"/>
    <property type="match status" value="1"/>
</dbReference>
<dbReference type="InterPro" id="IPR002347">
    <property type="entry name" value="SDR_fam"/>
</dbReference>
<dbReference type="Pfam" id="PF00106">
    <property type="entry name" value="adh_short"/>
    <property type="match status" value="1"/>
</dbReference>
<keyword evidence="5" id="KW-1185">Reference proteome</keyword>
<dbReference type="EMBL" id="JAGMUU010000027">
    <property type="protein sequence ID" value="KAH7121904.1"/>
    <property type="molecule type" value="Genomic_DNA"/>
</dbReference>
<dbReference type="OrthoDB" id="1933717at2759"/>
<evidence type="ECO:0000256" key="2">
    <source>
        <dbReference type="ARBA" id="ARBA00023002"/>
    </source>
</evidence>
<protein>
    <submittedName>
        <fullName evidence="4">Short-chain dehydrogenase</fullName>
    </submittedName>
</protein>